<organism evidence="4 5">
    <name type="scientific">Hymenoscyphus albidus</name>
    <dbReference type="NCBI Taxonomy" id="595503"/>
    <lineage>
        <taxon>Eukaryota</taxon>
        <taxon>Fungi</taxon>
        <taxon>Dikarya</taxon>
        <taxon>Ascomycota</taxon>
        <taxon>Pezizomycotina</taxon>
        <taxon>Leotiomycetes</taxon>
        <taxon>Helotiales</taxon>
        <taxon>Helotiaceae</taxon>
        <taxon>Hymenoscyphus</taxon>
    </lineage>
</organism>
<proteinExistence type="inferred from homology"/>
<dbReference type="OrthoDB" id="167809at2759"/>
<feature type="domain" description="Isochorismatase-like" evidence="3">
    <location>
        <begin position="9"/>
        <end position="192"/>
    </location>
</feature>
<comment type="caution">
    <text evidence="4">The sequence shown here is derived from an EMBL/GenBank/DDBJ whole genome shotgun (WGS) entry which is preliminary data.</text>
</comment>
<dbReference type="PANTHER" id="PTHR43540:SF16">
    <property type="entry name" value="ISOCHORISMATASE-LIKE DOMAIN-CONTAINING PROTEIN"/>
    <property type="match status" value="1"/>
</dbReference>
<dbReference type="Gene3D" id="3.40.50.850">
    <property type="entry name" value="Isochorismatase-like"/>
    <property type="match status" value="1"/>
</dbReference>
<evidence type="ECO:0000256" key="2">
    <source>
        <dbReference type="ARBA" id="ARBA00022801"/>
    </source>
</evidence>
<evidence type="ECO:0000259" key="3">
    <source>
        <dbReference type="Pfam" id="PF00857"/>
    </source>
</evidence>
<dbReference type="PANTHER" id="PTHR43540">
    <property type="entry name" value="PEROXYUREIDOACRYLATE/UREIDOACRYLATE AMIDOHYDROLASE-RELATED"/>
    <property type="match status" value="1"/>
</dbReference>
<keyword evidence="5" id="KW-1185">Reference proteome</keyword>
<dbReference type="CDD" id="cd00431">
    <property type="entry name" value="cysteine_hydrolases"/>
    <property type="match status" value="1"/>
</dbReference>
<comment type="similarity">
    <text evidence="1">Belongs to the isochorismatase family.</text>
</comment>
<evidence type="ECO:0000313" key="5">
    <source>
        <dbReference type="Proteomes" id="UP000701801"/>
    </source>
</evidence>
<evidence type="ECO:0000313" key="4">
    <source>
        <dbReference type="EMBL" id="CAG8980521.1"/>
    </source>
</evidence>
<dbReference type="GO" id="GO:0016787">
    <property type="term" value="F:hydrolase activity"/>
    <property type="evidence" value="ECO:0007669"/>
    <property type="project" value="UniProtKB-KW"/>
</dbReference>
<dbReference type="InterPro" id="IPR036380">
    <property type="entry name" value="Isochorismatase-like_sf"/>
</dbReference>
<keyword evidence="2" id="KW-0378">Hydrolase</keyword>
<dbReference type="InterPro" id="IPR050272">
    <property type="entry name" value="Isochorismatase-like_hydrls"/>
</dbReference>
<dbReference type="EMBL" id="CAJVRM010000396">
    <property type="protein sequence ID" value="CAG8980521.1"/>
    <property type="molecule type" value="Genomic_DNA"/>
</dbReference>
<gene>
    <name evidence="4" type="ORF">HYALB_00002518</name>
</gene>
<reference evidence="4" key="1">
    <citation type="submission" date="2021-07" db="EMBL/GenBank/DDBJ databases">
        <authorList>
            <person name="Durling M."/>
        </authorList>
    </citation>
    <scope>NUCLEOTIDE SEQUENCE</scope>
</reference>
<dbReference type="Proteomes" id="UP000701801">
    <property type="component" value="Unassembled WGS sequence"/>
</dbReference>
<dbReference type="Pfam" id="PF00857">
    <property type="entry name" value="Isochorismatase"/>
    <property type="match status" value="1"/>
</dbReference>
<dbReference type="InterPro" id="IPR000868">
    <property type="entry name" value="Isochorismatase-like_dom"/>
</dbReference>
<accession>A0A9N9QAU4</accession>
<name>A0A9N9QAU4_9HELO</name>
<evidence type="ECO:0000256" key="1">
    <source>
        <dbReference type="ARBA" id="ARBA00006336"/>
    </source>
</evidence>
<dbReference type="AlphaFoldDB" id="A0A9N9QAU4"/>
<sequence>MTSTPPPNTAIVLIDPYNDFLHPSGKLNHMLASSLAATNSITHLQTLVKYAHTHQIPIFYGLHQQVRPSFIAGWTHPTNTQKSQMEHSAFEEGSWGVEIYTDLEPDIEKGDVVLSKHWCSSSFQNTDLEYQLRQRGVQNLVMGGMTANTCLESTARYAYELGFHVTLLKDATAGFSVEQKDAATELIWPLFANRVLTVDEWIESLEKA</sequence>
<dbReference type="SUPFAM" id="SSF52499">
    <property type="entry name" value="Isochorismatase-like hydrolases"/>
    <property type="match status" value="1"/>
</dbReference>
<protein>
    <recommendedName>
        <fullName evidence="3">Isochorismatase-like domain-containing protein</fullName>
    </recommendedName>
</protein>